<evidence type="ECO:0000313" key="3">
    <source>
        <dbReference type="Proteomes" id="UP000282028"/>
    </source>
</evidence>
<name>A0A3M8CAR6_9BACL</name>
<dbReference type="EMBL" id="RHHR01000021">
    <property type="protein sequence ID" value="RNB72830.1"/>
    <property type="molecule type" value="Genomic_DNA"/>
</dbReference>
<organism evidence="2 3">
    <name type="scientific">Brevibacillus invocatus</name>
    <dbReference type="NCBI Taxonomy" id="173959"/>
    <lineage>
        <taxon>Bacteria</taxon>
        <taxon>Bacillati</taxon>
        <taxon>Bacillota</taxon>
        <taxon>Bacilli</taxon>
        <taxon>Bacillales</taxon>
        <taxon>Paenibacillaceae</taxon>
        <taxon>Brevibacillus</taxon>
    </lineage>
</organism>
<comment type="caution">
    <text evidence="2">The sequence shown here is derived from an EMBL/GenBank/DDBJ whole genome shotgun (WGS) entry which is preliminary data.</text>
</comment>
<keyword evidence="1" id="KW-1133">Transmembrane helix</keyword>
<dbReference type="Proteomes" id="UP000282028">
    <property type="component" value="Unassembled WGS sequence"/>
</dbReference>
<evidence type="ECO:0000256" key="1">
    <source>
        <dbReference type="SAM" id="Phobius"/>
    </source>
</evidence>
<dbReference type="OrthoDB" id="2474034at2"/>
<keyword evidence="1" id="KW-0812">Transmembrane</keyword>
<accession>A0A3M8CAR6</accession>
<dbReference type="RefSeq" id="WP_122909469.1">
    <property type="nucleotide sequence ID" value="NZ_CBCSBE010000010.1"/>
</dbReference>
<evidence type="ECO:0008006" key="4">
    <source>
        <dbReference type="Google" id="ProtNLM"/>
    </source>
</evidence>
<reference evidence="2 3" key="1">
    <citation type="submission" date="2018-10" db="EMBL/GenBank/DDBJ databases">
        <title>Phylogenomics of Brevibacillus.</title>
        <authorList>
            <person name="Dunlap C."/>
        </authorList>
    </citation>
    <scope>NUCLEOTIDE SEQUENCE [LARGE SCALE GENOMIC DNA]</scope>
    <source>
        <strain evidence="2 3">JCM 12215</strain>
    </source>
</reference>
<evidence type="ECO:0000313" key="2">
    <source>
        <dbReference type="EMBL" id="RNB72830.1"/>
    </source>
</evidence>
<dbReference type="AlphaFoldDB" id="A0A3M8CAR6"/>
<keyword evidence="3" id="KW-1185">Reference proteome</keyword>
<feature type="transmembrane region" description="Helical" evidence="1">
    <location>
        <begin position="47"/>
        <end position="66"/>
    </location>
</feature>
<proteinExistence type="predicted"/>
<protein>
    <recommendedName>
        <fullName evidence="4">DUF4367 domain-containing protein</fullName>
    </recommendedName>
</protein>
<keyword evidence="1" id="KW-0472">Membrane</keyword>
<gene>
    <name evidence="2" type="ORF">EDM52_13285</name>
</gene>
<sequence length="300" mass="33853">MTRSQKSDEWKQQLMAAAEDFDVKDRVLHKIKERQQQMEGKRMKKRISVIVAATLVFGVTSAYAAIKVHELKNDQGEAVVKIEKSENQQPAAAEQVIKTFEDVRNSLEPGESAAVYFPGPDNPDKRVSFTRMPVVHETSAALQNEVGGFYAVPAEIAGGYTFVNGHVDYPFNYRQPELFAEMYEEAEKEKKVVVVRKVSPEPKIERVVTTYKGNAGEAMITVTNFEGMKYISEETGPDAVVEKVKVQNKEAIYMASKLMDGTDQKVVKFYQDDKKRLFEVIAMKPTMTKEDLLAIAEVLR</sequence>